<accession>A0A8H7IYU3</accession>
<feature type="compositionally biased region" description="Basic and acidic residues" evidence="1">
    <location>
        <begin position="115"/>
        <end position="132"/>
    </location>
</feature>
<feature type="compositionally biased region" description="Low complexity" evidence="1">
    <location>
        <begin position="48"/>
        <end position="69"/>
    </location>
</feature>
<evidence type="ECO:0000313" key="2">
    <source>
        <dbReference type="EMBL" id="KAF9693659.1"/>
    </source>
</evidence>
<comment type="caution">
    <text evidence="2">The sequence shown here is derived from an EMBL/GenBank/DDBJ whole genome shotgun (WGS) entry which is preliminary data.</text>
</comment>
<protein>
    <submittedName>
        <fullName evidence="2">Uncharacterized protein</fullName>
    </submittedName>
</protein>
<keyword evidence="3" id="KW-1185">Reference proteome</keyword>
<evidence type="ECO:0000313" key="3">
    <source>
        <dbReference type="Proteomes" id="UP000651452"/>
    </source>
</evidence>
<dbReference type="Proteomes" id="UP000651452">
    <property type="component" value="Unassembled WGS sequence"/>
</dbReference>
<feature type="compositionally biased region" description="Polar residues" evidence="1">
    <location>
        <begin position="1"/>
        <end position="27"/>
    </location>
</feature>
<feature type="compositionally biased region" description="Polar residues" evidence="1">
    <location>
        <begin position="70"/>
        <end position="93"/>
    </location>
</feature>
<organism evidence="2 3">
    <name type="scientific">Ascochyta lentis</name>
    <dbReference type="NCBI Taxonomy" id="205686"/>
    <lineage>
        <taxon>Eukaryota</taxon>
        <taxon>Fungi</taxon>
        <taxon>Dikarya</taxon>
        <taxon>Ascomycota</taxon>
        <taxon>Pezizomycotina</taxon>
        <taxon>Dothideomycetes</taxon>
        <taxon>Pleosporomycetidae</taxon>
        <taxon>Pleosporales</taxon>
        <taxon>Pleosporineae</taxon>
        <taxon>Didymellaceae</taxon>
        <taxon>Ascochyta</taxon>
    </lineage>
</organism>
<name>A0A8H7IYU3_9PLEO</name>
<dbReference type="EMBL" id="RZGK01000015">
    <property type="protein sequence ID" value="KAF9693659.1"/>
    <property type="molecule type" value="Genomic_DNA"/>
</dbReference>
<proteinExistence type="predicted"/>
<dbReference type="OrthoDB" id="4765225at2759"/>
<sequence length="145" mass="15211">MVSRILQSITRSAPTATRSFQQRSTAKAQAKNDPAVLAPALSRTYAVNPSSSSASQNNSNTTNPQASSSESQDVNASAATRGTNDQDTGSVANPVSHPEDGGMGATEETTISQDKMSHDPKESDASKKEKTLKYGQNQPLDAADK</sequence>
<evidence type="ECO:0000256" key="1">
    <source>
        <dbReference type="SAM" id="MobiDB-lite"/>
    </source>
</evidence>
<gene>
    <name evidence="2" type="ORF">EKO04_008267</name>
</gene>
<dbReference type="AlphaFoldDB" id="A0A8H7IYU3"/>
<feature type="region of interest" description="Disordered" evidence="1">
    <location>
        <begin position="1"/>
        <end position="145"/>
    </location>
</feature>
<reference evidence="2" key="1">
    <citation type="submission" date="2018-12" db="EMBL/GenBank/DDBJ databases">
        <authorList>
            <person name="Syme R.A."/>
            <person name="Farfan-Caceres L."/>
            <person name="Lichtenzveig J."/>
        </authorList>
    </citation>
    <scope>NUCLEOTIDE SEQUENCE</scope>
    <source>
        <strain evidence="2">Al4</strain>
    </source>
</reference>
<reference evidence="2" key="2">
    <citation type="submission" date="2020-09" db="EMBL/GenBank/DDBJ databases">
        <title>Reference genome assembly for Australian Ascochyta lentis isolate Al4.</title>
        <authorList>
            <person name="Lee R.C."/>
            <person name="Farfan-Caceres L.M."/>
            <person name="Debler J.W."/>
            <person name="Williams A.H."/>
            <person name="Henares B.M."/>
        </authorList>
    </citation>
    <scope>NUCLEOTIDE SEQUENCE</scope>
    <source>
        <strain evidence="2">Al4</strain>
    </source>
</reference>